<proteinExistence type="predicted"/>
<organism evidence="6 7">
    <name type="scientific">Tuber melanosporum (strain Mel28)</name>
    <name type="common">Perigord black truffle</name>
    <dbReference type="NCBI Taxonomy" id="656061"/>
    <lineage>
        <taxon>Eukaryota</taxon>
        <taxon>Fungi</taxon>
        <taxon>Dikarya</taxon>
        <taxon>Ascomycota</taxon>
        <taxon>Pezizomycotina</taxon>
        <taxon>Pezizomycetes</taxon>
        <taxon>Pezizales</taxon>
        <taxon>Tuberaceae</taxon>
        <taxon>Tuber</taxon>
    </lineage>
</organism>
<dbReference type="GO" id="GO:0034975">
    <property type="term" value="P:protein folding in endoplasmic reticulum"/>
    <property type="evidence" value="ECO:0007669"/>
    <property type="project" value="TreeGrafter"/>
</dbReference>
<keyword evidence="7" id="KW-1185">Reference proteome</keyword>
<accession>D5GG91</accession>
<protein>
    <submittedName>
        <fullName evidence="6">(Perigord truffle) hypothetical protein</fullName>
    </submittedName>
</protein>
<comment type="subcellular location">
    <subcellularLocation>
        <location evidence="1">Endomembrane system</location>
    </subcellularLocation>
</comment>
<dbReference type="eggNOG" id="KOG1396">
    <property type="taxonomic scope" value="Eukaryota"/>
</dbReference>
<dbReference type="InterPro" id="IPR012919">
    <property type="entry name" value="SUN_dom"/>
</dbReference>
<gene>
    <name evidence="6" type="ORF">GSTUM_00007266001</name>
</gene>
<keyword evidence="3" id="KW-1133">Transmembrane helix</keyword>
<dbReference type="HOGENOM" id="CLU_1983190_0_0_1"/>
<dbReference type="GO" id="GO:0016020">
    <property type="term" value="C:membrane"/>
    <property type="evidence" value="ECO:0007669"/>
    <property type="project" value="InterPro"/>
</dbReference>
<dbReference type="EMBL" id="FN430253">
    <property type="protein sequence ID" value="CAZ83534.1"/>
    <property type="molecule type" value="Genomic_DNA"/>
</dbReference>
<dbReference type="GO" id="GO:0005737">
    <property type="term" value="C:cytoplasm"/>
    <property type="evidence" value="ECO:0007669"/>
    <property type="project" value="TreeGrafter"/>
</dbReference>
<dbReference type="Proteomes" id="UP000006911">
    <property type="component" value="Unassembled WGS sequence"/>
</dbReference>
<evidence type="ECO:0000256" key="2">
    <source>
        <dbReference type="ARBA" id="ARBA00022692"/>
    </source>
</evidence>
<evidence type="ECO:0000256" key="1">
    <source>
        <dbReference type="ARBA" id="ARBA00004308"/>
    </source>
</evidence>
<dbReference type="RefSeq" id="XP_002839343.1">
    <property type="nucleotide sequence ID" value="XM_002839297.1"/>
</dbReference>
<dbReference type="Pfam" id="PF07738">
    <property type="entry name" value="Sad1_UNC"/>
    <property type="match status" value="1"/>
</dbReference>
<evidence type="ECO:0000256" key="3">
    <source>
        <dbReference type="ARBA" id="ARBA00022989"/>
    </source>
</evidence>
<keyword evidence="2" id="KW-0812">Transmembrane</keyword>
<sequence length="126" mass="14506">MFVHKFSAIGRTLRFYVKPHLETESGAASIFVENKDSCLLNKCGAEKKFFIMELCDDILVDTVVLANFESFSSMFRSLKIFDRDRYPIKRNGWKDVSTFEARNSRQAQAFLIGRGTSYGVFDPVRE</sequence>
<dbReference type="GO" id="GO:0012505">
    <property type="term" value="C:endomembrane system"/>
    <property type="evidence" value="ECO:0007669"/>
    <property type="project" value="UniProtKB-SubCell"/>
</dbReference>
<dbReference type="InterPro" id="IPR045120">
    <property type="entry name" value="Suco/Slp1-like"/>
</dbReference>
<keyword evidence="4" id="KW-0472">Membrane</keyword>
<dbReference type="InParanoid" id="D5GG91"/>
<reference evidence="6 7" key="1">
    <citation type="journal article" date="2010" name="Nature">
        <title>Perigord black truffle genome uncovers evolutionary origins and mechanisms of symbiosis.</title>
        <authorList>
            <person name="Martin F."/>
            <person name="Kohler A."/>
            <person name="Murat C."/>
            <person name="Balestrini R."/>
            <person name="Coutinho P.M."/>
            <person name="Jaillon O."/>
            <person name="Montanini B."/>
            <person name="Morin E."/>
            <person name="Noel B."/>
            <person name="Percudani R."/>
            <person name="Porcel B."/>
            <person name="Rubini A."/>
            <person name="Amicucci A."/>
            <person name="Amselem J."/>
            <person name="Anthouard V."/>
            <person name="Arcioni S."/>
            <person name="Artiguenave F."/>
            <person name="Aury J.M."/>
            <person name="Ballario P."/>
            <person name="Bolchi A."/>
            <person name="Brenna A."/>
            <person name="Brun A."/>
            <person name="Buee M."/>
            <person name="Cantarel B."/>
            <person name="Chevalier G."/>
            <person name="Couloux A."/>
            <person name="Da Silva C."/>
            <person name="Denoeud F."/>
            <person name="Duplessis S."/>
            <person name="Ghignone S."/>
            <person name="Hilselberger B."/>
            <person name="Iotti M."/>
            <person name="Marcais B."/>
            <person name="Mello A."/>
            <person name="Miranda M."/>
            <person name="Pacioni G."/>
            <person name="Quesneville H."/>
            <person name="Riccioni C."/>
            <person name="Ruotolo R."/>
            <person name="Splivallo R."/>
            <person name="Stocchi V."/>
            <person name="Tisserant E."/>
            <person name="Viscomi A.R."/>
            <person name="Zambonelli A."/>
            <person name="Zampieri E."/>
            <person name="Henrissat B."/>
            <person name="Lebrun M.H."/>
            <person name="Paolocci F."/>
            <person name="Bonfante P."/>
            <person name="Ottonello S."/>
            <person name="Wincker P."/>
        </authorList>
    </citation>
    <scope>NUCLEOTIDE SEQUENCE [LARGE SCALE GENOMIC DNA]</scope>
    <source>
        <strain evidence="6 7">Mel28</strain>
    </source>
</reference>
<dbReference type="KEGG" id="tml:GSTUM_00007266001"/>
<evidence type="ECO:0000313" key="6">
    <source>
        <dbReference type="EMBL" id="CAZ83534.1"/>
    </source>
</evidence>
<dbReference type="PROSITE" id="PS51469">
    <property type="entry name" value="SUN"/>
    <property type="match status" value="1"/>
</dbReference>
<evidence type="ECO:0000256" key="4">
    <source>
        <dbReference type="ARBA" id="ARBA00023136"/>
    </source>
</evidence>
<name>D5GG91_TUBMM</name>
<dbReference type="PANTHER" id="PTHR12953">
    <property type="entry name" value="MEMBRANE PROTEIN CH1 RELATED"/>
    <property type="match status" value="1"/>
</dbReference>
<evidence type="ECO:0000313" key="7">
    <source>
        <dbReference type="Proteomes" id="UP000006911"/>
    </source>
</evidence>
<dbReference type="STRING" id="656061.D5GG91"/>
<dbReference type="AlphaFoldDB" id="D5GG91"/>
<dbReference type="GeneID" id="9184596"/>
<feature type="domain" description="SUN" evidence="5">
    <location>
        <begin position="1"/>
        <end position="126"/>
    </location>
</feature>
<dbReference type="PANTHER" id="PTHR12953:SF0">
    <property type="entry name" value="SUN DOMAIN-CONTAINING OSSIFICATION FACTOR"/>
    <property type="match status" value="1"/>
</dbReference>
<evidence type="ECO:0000259" key="5">
    <source>
        <dbReference type="PROSITE" id="PS51469"/>
    </source>
</evidence>